<evidence type="ECO:0000313" key="1">
    <source>
        <dbReference type="EMBL" id="KAL2044060.1"/>
    </source>
</evidence>
<evidence type="ECO:0000313" key="2">
    <source>
        <dbReference type="Proteomes" id="UP001590951"/>
    </source>
</evidence>
<dbReference type="Proteomes" id="UP001590951">
    <property type="component" value="Unassembled WGS sequence"/>
</dbReference>
<sequence length="67" mass="7647">MSDRPQPPSGSEFLTMYEEGAQVYYYRSGKWRLAQIRSAESSGKRYVVLDIQNQETYHADIGKIATA</sequence>
<reference evidence="1 2" key="1">
    <citation type="submission" date="2024-09" db="EMBL/GenBank/DDBJ databases">
        <title>Rethinking Asexuality: The Enigmatic Case of Functional Sexual Genes in Lepraria (Stereocaulaceae).</title>
        <authorList>
            <person name="Doellman M."/>
            <person name="Sun Y."/>
            <person name="Barcenas-Pena A."/>
            <person name="Lumbsch H.T."/>
            <person name="Grewe F."/>
        </authorList>
    </citation>
    <scope>NUCLEOTIDE SEQUENCE [LARGE SCALE GENOMIC DNA]</scope>
    <source>
        <strain evidence="1 2">Grewe 0041</strain>
    </source>
</reference>
<protein>
    <submittedName>
        <fullName evidence="1">Uncharacterized protein</fullName>
    </submittedName>
</protein>
<organism evidence="1 2">
    <name type="scientific">Lepraria finkii</name>
    <dbReference type="NCBI Taxonomy" id="1340010"/>
    <lineage>
        <taxon>Eukaryota</taxon>
        <taxon>Fungi</taxon>
        <taxon>Dikarya</taxon>
        <taxon>Ascomycota</taxon>
        <taxon>Pezizomycotina</taxon>
        <taxon>Lecanoromycetes</taxon>
        <taxon>OSLEUM clade</taxon>
        <taxon>Lecanoromycetidae</taxon>
        <taxon>Lecanorales</taxon>
        <taxon>Lecanorineae</taxon>
        <taxon>Stereocaulaceae</taxon>
        <taxon>Lepraria</taxon>
    </lineage>
</organism>
<gene>
    <name evidence="1" type="ORF">ABVK25_012511</name>
</gene>
<comment type="caution">
    <text evidence="1">The sequence shown here is derived from an EMBL/GenBank/DDBJ whole genome shotgun (WGS) entry which is preliminary data.</text>
</comment>
<keyword evidence="2" id="KW-1185">Reference proteome</keyword>
<accession>A0ABR4AE49</accession>
<name>A0ABR4AE49_9LECA</name>
<proteinExistence type="predicted"/>
<dbReference type="EMBL" id="JBHFEH010000231">
    <property type="protein sequence ID" value="KAL2044060.1"/>
    <property type="molecule type" value="Genomic_DNA"/>
</dbReference>